<dbReference type="Pfam" id="PF12520">
    <property type="entry name" value="DUF3723"/>
    <property type="match status" value="1"/>
</dbReference>
<dbReference type="InterPro" id="IPR022198">
    <property type="entry name" value="DUF3723"/>
</dbReference>
<feature type="region of interest" description="Disordered" evidence="1">
    <location>
        <begin position="570"/>
        <end position="592"/>
    </location>
</feature>
<protein>
    <submittedName>
        <fullName evidence="2">Uncharacterized protein</fullName>
    </submittedName>
</protein>
<organism evidence="2 3">
    <name type="scientific">Colletotrichum cuscutae</name>
    <dbReference type="NCBI Taxonomy" id="1209917"/>
    <lineage>
        <taxon>Eukaryota</taxon>
        <taxon>Fungi</taxon>
        <taxon>Dikarya</taxon>
        <taxon>Ascomycota</taxon>
        <taxon>Pezizomycotina</taxon>
        <taxon>Sordariomycetes</taxon>
        <taxon>Hypocreomycetidae</taxon>
        <taxon>Glomerellales</taxon>
        <taxon>Glomerellaceae</taxon>
        <taxon>Colletotrichum</taxon>
        <taxon>Colletotrichum acutatum species complex</taxon>
    </lineage>
</organism>
<gene>
    <name evidence="2" type="ORF">CCUS01_16216</name>
</gene>
<feature type="compositionally biased region" description="Low complexity" evidence="1">
    <location>
        <begin position="627"/>
        <end position="644"/>
    </location>
</feature>
<accession>A0AAI9VER3</accession>
<dbReference type="AlphaFoldDB" id="A0AAI9VER3"/>
<comment type="caution">
    <text evidence="2">The sequence shown here is derived from an EMBL/GenBank/DDBJ whole genome shotgun (WGS) entry which is preliminary data.</text>
</comment>
<feature type="region of interest" description="Disordered" evidence="1">
    <location>
        <begin position="627"/>
        <end position="656"/>
    </location>
</feature>
<proteinExistence type="predicted"/>
<feature type="compositionally biased region" description="Acidic residues" evidence="1">
    <location>
        <begin position="396"/>
        <end position="406"/>
    </location>
</feature>
<evidence type="ECO:0000313" key="2">
    <source>
        <dbReference type="EMBL" id="KAK1480558.1"/>
    </source>
</evidence>
<dbReference type="Proteomes" id="UP001239213">
    <property type="component" value="Unassembled WGS sequence"/>
</dbReference>
<keyword evidence="3" id="KW-1185">Reference proteome</keyword>
<dbReference type="EMBL" id="MPDP01000108">
    <property type="protein sequence ID" value="KAK1480558.1"/>
    <property type="molecule type" value="Genomic_DNA"/>
</dbReference>
<feature type="compositionally biased region" description="Low complexity" evidence="1">
    <location>
        <begin position="572"/>
        <end position="585"/>
    </location>
</feature>
<name>A0AAI9VER3_9PEZI</name>
<evidence type="ECO:0000313" key="3">
    <source>
        <dbReference type="Proteomes" id="UP001239213"/>
    </source>
</evidence>
<evidence type="ECO:0000256" key="1">
    <source>
        <dbReference type="SAM" id="MobiDB-lite"/>
    </source>
</evidence>
<reference evidence="2" key="1">
    <citation type="submission" date="2016-11" db="EMBL/GenBank/DDBJ databases">
        <title>The genome sequence of Colletotrichum cuscutae.</title>
        <authorList>
            <person name="Baroncelli R."/>
        </authorList>
    </citation>
    <scope>NUCLEOTIDE SEQUENCE</scope>
    <source>
        <strain evidence="2">IMI 304802</strain>
    </source>
</reference>
<feature type="region of interest" description="Disordered" evidence="1">
    <location>
        <begin position="372"/>
        <end position="423"/>
    </location>
</feature>
<sequence length="773" mass="86791">MIRLVGVVQVPLDCLQTLELGQRIYDPDRCDYLAAVFDGHCINPERANNQIDGIILEQTLQEILLALLISVKRLEITLTHGPYPEVFGHNVYYLQGRHRLEAAKRSRGVLTWVVRLHVTDSWQNFLHDETRFIKSQTDWYSHEREWSDGDIYIKLRDSQLRRDESTERQFTVRLGPMKRFPGLLQGLKLGMWYKYCQWLHLDPEVTAYMQRIARVCAEMTDGVGEFERCMDVNTIRTLEGRLPSSAADRQVIQRGFSSGKLFPKVTDKSWRERIEYNVLKIPVLIPSLKSFHENMKVLSTAAQIVKNHLLPDHTREKGTLQQQLQEFWNPPARLVVEISEGQFRYGVGPSSFDVAYVHLMLAAIRQFPSLQHADSPRVSRGKAPCDKEDVSMSGTDYEEDPEEDVVMQDSLSEKSSSSNISERTMKLRRESCGDITTLKFNNAPLPRMRAVNRQTKSELTPDILPLKVASVTRTHLKTGLGGIQGTGEALAARKADRSDTCIHDHPNANFLPQGPQLQRISSTSQPFTTFTGQSFPSPPLVPNEQGQRFLQPSSRIASGEAQSFGYVQCRASQPSTPQSHQQTGSRTIGLSGLGNYDLKRISSSQGHQSMIATSLSPCGEIKLKRISSLQSSNQSHSSITGSSSTKQPQRISSSHDVRSMLPSYLPWQVSNRQVKSEEVEMAIDSMPTHSPQIIGAQLPSSLNRVQSRDTVLSDQYHEYNFNAAIDSSDPFSFDGSSITTRSTLLSFPGDRAGLNHGLDGIQGFDDSEDSMIL</sequence>